<gene>
    <name evidence="2" type="ORF">GA0070622_3059</name>
</gene>
<keyword evidence="3" id="KW-1185">Reference proteome</keyword>
<evidence type="ECO:0000256" key="1">
    <source>
        <dbReference type="SAM" id="Phobius"/>
    </source>
</evidence>
<feature type="transmembrane region" description="Helical" evidence="1">
    <location>
        <begin position="269"/>
        <end position="293"/>
    </location>
</feature>
<dbReference type="PANTHER" id="PTHR36840">
    <property type="entry name" value="BLL5714 PROTEIN"/>
    <property type="match status" value="1"/>
</dbReference>
<name>A0A1A9BAX5_9ACTN</name>
<sequence length="387" mass="41096">MPGQLLRPREASRRASFLELFFDLAFILALNRVSLALEQDLTLGGVFRTALLLAAIWWVWFVTAWSTDWFDPGTPLIIGLLLWVMFGGLMMAAAAPSAYSGHGLVFAGAYVAIHLGRPAFLLPALRGNPLRVRTLRVAVWFALSAVLWLTGALVEPAQVALWTVAVVLDLSLARLRWPTPGLGRSSWADLQVIGEHLAERYQQIYIIALGELILTAGIVYSTSGFDLYRTIAFALAFVNAVSVGRLYLVPGGVRLGAAIDALGPSGSRLGLLAGYLHLVMVAGVVAAAVGAQVMIAEPLSRDPAALMVALSGPALFLVGWILLSAAVHHRVSWHRPVGLAAIVALAAVGRGLPLLVGSALLSVLLILIAHAEKLTPARTGGTGRRPG</sequence>
<feature type="transmembrane region" description="Helical" evidence="1">
    <location>
        <begin position="20"/>
        <end position="37"/>
    </location>
</feature>
<dbReference type="EMBL" id="FLRH01000003">
    <property type="protein sequence ID" value="SBT66042.1"/>
    <property type="molecule type" value="Genomic_DNA"/>
</dbReference>
<organism evidence="2 3">
    <name type="scientific">Micromonospora sediminicola</name>
    <dbReference type="NCBI Taxonomy" id="946078"/>
    <lineage>
        <taxon>Bacteria</taxon>
        <taxon>Bacillati</taxon>
        <taxon>Actinomycetota</taxon>
        <taxon>Actinomycetes</taxon>
        <taxon>Micromonosporales</taxon>
        <taxon>Micromonosporaceae</taxon>
        <taxon>Micromonospora</taxon>
    </lineage>
</organism>
<keyword evidence="1" id="KW-0472">Membrane</keyword>
<dbReference type="OrthoDB" id="3336097at2"/>
<protein>
    <submittedName>
        <fullName evidence="2">Low temperature requirement protein LtrA</fullName>
    </submittedName>
</protein>
<proteinExistence type="predicted"/>
<keyword evidence="1" id="KW-0812">Transmembrane</keyword>
<dbReference type="RefSeq" id="WP_091573891.1">
    <property type="nucleotide sequence ID" value="NZ_FLRH01000003.1"/>
</dbReference>
<reference evidence="3" key="1">
    <citation type="submission" date="2016-06" db="EMBL/GenBank/DDBJ databases">
        <authorList>
            <person name="Varghese N."/>
            <person name="Submissions Spin"/>
        </authorList>
    </citation>
    <scope>NUCLEOTIDE SEQUENCE [LARGE SCALE GENOMIC DNA]</scope>
    <source>
        <strain evidence="3">DSM 45794</strain>
    </source>
</reference>
<keyword evidence="1" id="KW-1133">Transmembrane helix</keyword>
<evidence type="ECO:0000313" key="3">
    <source>
        <dbReference type="Proteomes" id="UP000199558"/>
    </source>
</evidence>
<dbReference type="Pfam" id="PF06772">
    <property type="entry name" value="LtrA"/>
    <property type="match status" value="1"/>
</dbReference>
<dbReference type="Proteomes" id="UP000199558">
    <property type="component" value="Unassembled WGS sequence"/>
</dbReference>
<feature type="transmembrane region" description="Helical" evidence="1">
    <location>
        <begin position="227"/>
        <end position="248"/>
    </location>
</feature>
<feature type="transmembrane region" description="Helical" evidence="1">
    <location>
        <begin position="339"/>
        <end position="369"/>
    </location>
</feature>
<accession>A0A1A9BAX5</accession>
<evidence type="ECO:0000313" key="2">
    <source>
        <dbReference type="EMBL" id="SBT66042.1"/>
    </source>
</evidence>
<feature type="transmembrane region" description="Helical" evidence="1">
    <location>
        <begin position="137"/>
        <end position="154"/>
    </location>
</feature>
<dbReference type="STRING" id="946078.GA0070622_3059"/>
<feature type="transmembrane region" description="Helical" evidence="1">
    <location>
        <begin position="43"/>
        <end position="64"/>
    </location>
</feature>
<dbReference type="PANTHER" id="PTHR36840:SF1">
    <property type="entry name" value="BLL5714 PROTEIN"/>
    <property type="match status" value="1"/>
</dbReference>
<feature type="transmembrane region" description="Helical" evidence="1">
    <location>
        <begin position="204"/>
        <end position="221"/>
    </location>
</feature>
<feature type="transmembrane region" description="Helical" evidence="1">
    <location>
        <begin position="305"/>
        <end position="327"/>
    </location>
</feature>
<feature type="transmembrane region" description="Helical" evidence="1">
    <location>
        <begin position="76"/>
        <end position="99"/>
    </location>
</feature>
<dbReference type="InterPro" id="IPR010640">
    <property type="entry name" value="Low_temperature_requirement_A"/>
</dbReference>
<dbReference type="AlphaFoldDB" id="A0A1A9BAX5"/>
<feature type="transmembrane region" description="Helical" evidence="1">
    <location>
        <begin position="105"/>
        <end position="125"/>
    </location>
</feature>